<dbReference type="AlphaFoldDB" id="A0A1H8GYN1"/>
<dbReference type="InterPro" id="IPR050194">
    <property type="entry name" value="Glycosyltransferase_grp1"/>
</dbReference>
<dbReference type="GO" id="GO:0016757">
    <property type="term" value="F:glycosyltransferase activity"/>
    <property type="evidence" value="ECO:0007669"/>
    <property type="project" value="InterPro"/>
</dbReference>
<protein>
    <submittedName>
        <fullName evidence="2">Glycosyl transferases group 1</fullName>
    </submittedName>
</protein>
<dbReference type="PANTHER" id="PTHR45947:SF3">
    <property type="entry name" value="SULFOQUINOVOSYL TRANSFERASE SQD2"/>
    <property type="match status" value="1"/>
</dbReference>
<accession>A0A1H8GYN1</accession>
<reference evidence="3" key="1">
    <citation type="submission" date="2016-10" db="EMBL/GenBank/DDBJ databases">
        <authorList>
            <person name="Varghese N."/>
            <person name="Submissions S."/>
        </authorList>
    </citation>
    <scope>NUCLEOTIDE SEQUENCE [LARGE SCALE GENOMIC DNA]</scope>
    <source>
        <strain evidence="3">B48,IBRC-M 10115,DSM 25386,CECT 8001</strain>
    </source>
</reference>
<organism evidence="2 3">
    <name type="scientific">Mesobacillus persicus</name>
    <dbReference type="NCBI Taxonomy" id="930146"/>
    <lineage>
        <taxon>Bacteria</taxon>
        <taxon>Bacillati</taxon>
        <taxon>Bacillota</taxon>
        <taxon>Bacilli</taxon>
        <taxon>Bacillales</taxon>
        <taxon>Bacillaceae</taxon>
        <taxon>Mesobacillus</taxon>
    </lineage>
</organism>
<dbReference type="CDD" id="cd03794">
    <property type="entry name" value="GT4_WbuB-like"/>
    <property type="match status" value="1"/>
</dbReference>
<dbReference type="Proteomes" id="UP000198553">
    <property type="component" value="Unassembled WGS sequence"/>
</dbReference>
<gene>
    <name evidence="2" type="ORF">SAMN05192533_11416</name>
</gene>
<feature type="domain" description="Glycosyl transferase family 1" evidence="1">
    <location>
        <begin position="211"/>
        <end position="367"/>
    </location>
</feature>
<evidence type="ECO:0000313" key="3">
    <source>
        <dbReference type="Proteomes" id="UP000198553"/>
    </source>
</evidence>
<keyword evidence="3" id="KW-1185">Reference proteome</keyword>
<dbReference type="EMBL" id="FOBW01000014">
    <property type="protein sequence ID" value="SEN48900.1"/>
    <property type="molecule type" value="Genomic_DNA"/>
</dbReference>
<sequence>MKVLYIATSFPEPDKGATIYTDLAEKLHETGHELTVAVAEQARNKKNTELKKERGFDVLRVVTGNYYDVGLIEKGITTLKIPILMKKGITKYLGDKEFDFILFEAPPVTNAGLVAWAKKKFDCPAYLMLKDIFPQNAVDLGIMKQNGLLYKYFLTKEKKLYQTADTIGCMSLANKNYLVEHNPWLDNSKLEIFPNTKKITKIIETNEYPMRERYSIPKDACVFLFGGNMGRPQFIELLCKAVKECKDNDEIYFLFVGRGTDRYKLEKTISENKVSNAKLVENLPRDDYEQITKECNVGLIVLDPKFTIPNYPSRILSYMEYAKPVLAVTDKVTDLKDLITEAQCGEWVWSGDADAFIAKVKSMANSKDLITQGLNGREYIVNNFQVKHSVEILEKHFK</sequence>
<evidence type="ECO:0000259" key="1">
    <source>
        <dbReference type="Pfam" id="PF00534"/>
    </source>
</evidence>
<dbReference type="STRING" id="930146.SAMN05192533_11416"/>
<dbReference type="OrthoDB" id="9811902at2"/>
<name>A0A1H8GYN1_9BACI</name>
<dbReference type="SUPFAM" id="SSF53756">
    <property type="entry name" value="UDP-Glycosyltransferase/glycogen phosphorylase"/>
    <property type="match status" value="1"/>
</dbReference>
<keyword evidence="2" id="KW-0808">Transferase</keyword>
<dbReference type="RefSeq" id="WP_090748671.1">
    <property type="nucleotide sequence ID" value="NZ_FOBW01000014.1"/>
</dbReference>
<dbReference type="InterPro" id="IPR001296">
    <property type="entry name" value="Glyco_trans_1"/>
</dbReference>
<dbReference type="Gene3D" id="3.40.50.2000">
    <property type="entry name" value="Glycogen Phosphorylase B"/>
    <property type="match status" value="2"/>
</dbReference>
<dbReference type="Pfam" id="PF00534">
    <property type="entry name" value="Glycos_transf_1"/>
    <property type="match status" value="1"/>
</dbReference>
<dbReference type="PANTHER" id="PTHR45947">
    <property type="entry name" value="SULFOQUINOVOSYL TRANSFERASE SQD2"/>
    <property type="match status" value="1"/>
</dbReference>
<proteinExistence type="predicted"/>
<evidence type="ECO:0000313" key="2">
    <source>
        <dbReference type="EMBL" id="SEN48900.1"/>
    </source>
</evidence>